<feature type="non-terminal residue" evidence="1">
    <location>
        <position position="137"/>
    </location>
</feature>
<keyword evidence="2" id="KW-1185">Reference proteome</keyword>
<evidence type="ECO:0000313" key="1">
    <source>
        <dbReference type="EMBL" id="OIT21786.1"/>
    </source>
</evidence>
<dbReference type="Gramene" id="OIT21786">
    <property type="protein sequence ID" value="OIT21786"/>
    <property type="gene ID" value="A4A49_59108"/>
</dbReference>
<sequence>MDLYIPNWRTRAVNGHHTLKNCYSYILNYEWYSNKCTCGIVVFGRNYLAHHEFAGGAIAELEAEFSSIIADSYYELATGENALSFQKNPFKYEKLHLKYAEKIRVNNKVRVEDQKMIMHHIKEQMGFYCASAQGKEE</sequence>
<organism evidence="1 2">
    <name type="scientific">Nicotiana attenuata</name>
    <name type="common">Coyote tobacco</name>
    <dbReference type="NCBI Taxonomy" id="49451"/>
    <lineage>
        <taxon>Eukaryota</taxon>
        <taxon>Viridiplantae</taxon>
        <taxon>Streptophyta</taxon>
        <taxon>Embryophyta</taxon>
        <taxon>Tracheophyta</taxon>
        <taxon>Spermatophyta</taxon>
        <taxon>Magnoliopsida</taxon>
        <taxon>eudicotyledons</taxon>
        <taxon>Gunneridae</taxon>
        <taxon>Pentapetalae</taxon>
        <taxon>asterids</taxon>
        <taxon>lamiids</taxon>
        <taxon>Solanales</taxon>
        <taxon>Solanaceae</taxon>
        <taxon>Nicotianoideae</taxon>
        <taxon>Nicotianeae</taxon>
        <taxon>Nicotiana</taxon>
    </lineage>
</organism>
<dbReference type="Proteomes" id="UP000187609">
    <property type="component" value="Unassembled WGS sequence"/>
</dbReference>
<dbReference type="EMBL" id="MJEQ01004104">
    <property type="protein sequence ID" value="OIT21786.1"/>
    <property type="molecule type" value="Genomic_DNA"/>
</dbReference>
<name>A0A1J6JVL7_NICAT</name>
<protein>
    <submittedName>
        <fullName evidence="1">Uncharacterized protein</fullName>
    </submittedName>
</protein>
<comment type="caution">
    <text evidence="1">The sequence shown here is derived from an EMBL/GenBank/DDBJ whole genome shotgun (WGS) entry which is preliminary data.</text>
</comment>
<evidence type="ECO:0000313" key="2">
    <source>
        <dbReference type="Proteomes" id="UP000187609"/>
    </source>
</evidence>
<accession>A0A1J6JVL7</accession>
<gene>
    <name evidence="1" type="ORF">A4A49_59108</name>
</gene>
<reference evidence="1" key="1">
    <citation type="submission" date="2016-11" db="EMBL/GenBank/DDBJ databases">
        <title>The genome of Nicotiana attenuata.</title>
        <authorList>
            <person name="Xu S."/>
            <person name="Brockmoeller T."/>
            <person name="Gaquerel E."/>
            <person name="Navarro A."/>
            <person name="Kuhl H."/>
            <person name="Gase K."/>
            <person name="Ling Z."/>
            <person name="Zhou W."/>
            <person name="Kreitzer C."/>
            <person name="Stanke M."/>
            <person name="Tang H."/>
            <person name="Lyons E."/>
            <person name="Pandey P."/>
            <person name="Pandey S.P."/>
            <person name="Timmermann B."/>
            <person name="Baldwin I.T."/>
        </authorList>
    </citation>
    <scope>NUCLEOTIDE SEQUENCE [LARGE SCALE GENOMIC DNA]</scope>
    <source>
        <strain evidence="1">UT</strain>
    </source>
</reference>
<proteinExistence type="predicted"/>
<dbReference type="AlphaFoldDB" id="A0A1J6JVL7"/>